<dbReference type="Gramene" id="mRNA:HanXRQr2_Chr09g0412541">
    <property type="protein sequence ID" value="mRNA:HanXRQr2_Chr09g0412541"/>
    <property type="gene ID" value="HanXRQr2_Chr09g0412541"/>
</dbReference>
<feature type="region of interest" description="Disordered" evidence="1">
    <location>
        <begin position="35"/>
        <end position="69"/>
    </location>
</feature>
<proteinExistence type="predicted"/>
<dbReference type="AlphaFoldDB" id="A0A251U1F3"/>
<reference evidence="2 4" key="1">
    <citation type="journal article" date="2017" name="Nature">
        <title>The sunflower genome provides insights into oil metabolism, flowering and Asterid evolution.</title>
        <authorList>
            <person name="Badouin H."/>
            <person name="Gouzy J."/>
            <person name="Grassa C.J."/>
            <person name="Murat F."/>
            <person name="Staton S.E."/>
            <person name="Cottret L."/>
            <person name="Lelandais-Briere C."/>
            <person name="Owens G.L."/>
            <person name="Carrere S."/>
            <person name="Mayjonade B."/>
            <person name="Legrand L."/>
            <person name="Gill N."/>
            <person name="Kane N.C."/>
            <person name="Bowers J.E."/>
            <person name="Hubner S."/>
            <person name="Bellec A."/>
            <person name="Berard A."/>
            <person name="Berges H."/>
            <person name="Blanchet N."/>
            <person name="Boniface M.C."/>
            <person name="Brunel D."/>
            <person name="Catrice O."/>
            <person name="Chaidir N."/>
            <person name="Claudel C."/>
            <person name="Donnadieu C."/>
            <person name="Faraut T."/>
            <person name="Fievet G."/>
            <person name="Helmstetter N."/>
            <person name="King M."/>
            <person name="Knapp S.J."/>
            <person name="Lai Z."/>
            <person name="Le Paslier M.C."/>
            <person name="Lippi Y."/>
            <person name="Lorenzon L."/>
            <person name="Mandel J.R."/>
            <person name="Marage G."/>
            <person name="Marchand G."/>
            <person name="Marquand E."/>
            <person name="Bret-Mestries E."/>
            <person name="Morien E."/>
            <person name="Nambeesan S."/>
            <person name="Nguyen T."/>
            <person name="Pegot-Espagnet P."/>
            <person name="Pouilly N."/>
            <person name="Raftis F."/>
            <person name="Sallet E."/>
            <person name="Schiex T."/>
            <person name="Thomas J."/>
            <person name="Vandecasteele C."/>
            <person name="Vares D."/>
            <person name="Vear F."/>
            <person name="Vautrin S."/>
            <person name="Crespi M."/>
            <person name="Mangin B."/>
            <person name="Burke J.M."/>
            <person name="Salse J."/>
            <person name="Munos S."/>
            <person name="Vincourt P."/>
            <person name="Rieseberg L.H."/>
            <person name="Langlade N.B."/>
        </authorList>
    </citation>
    <scope>NUCLEOTIDE SEQUENCE [LARGE SCALE GENOMIC DNA]</scope>
    <source>
        <strain evidence="4">cv. SF193</strain>
        <tissue evidence="2">Leaves</tissue>
    </source>
</reference>
<keyword evidence="4" id="KW-1185">Reference proteome</keyword>
<feature type="compositionally biased region" description="Gly residues" evidence="1">
    <location>
        <begin position="60"/>
        <end position="69"/>
    </location>
</feature>
<dbReference type="InParanoid" id="A0A251U1F3"/>
<name>A0A251U1F3_HELAN</name>
<evidence type="ECO:0000313" key="3">
    <source>
        <dbReference type="EMBL" id="OTG16652.1"/>
    </source>
</evidence>
<evidence type="ECO:0000313" key="2">
    <source>
        <dbReference type="EMBL" id="KAF5793014.1"/>
    </source>
</evidence>
<dbReference type="Proteomes" id="UP000215914">
    <property type="component" value="Chromosome 9"/>
</dbReference>
<dbReference type="EMBL" id="MNCJ02000324">
    <property type="protein sequence ID" value="KAF5793014.1"/>
    <property type="molecule type" value="Genomic_DNA"/>
</dbReference>
<evidence type="ECO:0000256" key="1">
    <source>
        <dbReference type="SAM" id="MobiDB-lite"/>
    </source>
</evidence>
<sequence length="69" mass="7670">MWMVVSPLVFPHLHRSPLKTRGCYPYRHQLSALKRSPAYADSDSEETVDSDPHESQLAGDGIGDDGGMR</sequence>
<dbReference type="EMBL" id="CM007898">
    <property type="protein sequence ID" value="OTG16652.1"/>
    <property type="molecule type" value="Genomic_DNA"/>
</dbReference>
<gene>
    <name evidence="3" type="ORF">HannXRQ_Chr09g0273721</name>
    <name evidence="2" type="ORF">HanXRQr2_Chr09g0412541</name>
</gene>
<accession>A0A251U1F3</accession>
<organism evidence="3 4">
    <name type="scientific">Helianthus annuus</name>
    <name type="common">Common sunflower</name>
    <dbReference type="NCBI Taxonomy" id="4232"/>
    <lineage>
        <taxon>Eukaryota</taxon>
        <taxon>Viridiplantae</taxon>
        <taxon>Streptophyta</taxon>
        <taxon>Embryophyta</taxon>
        <taxon>Tracheophyta</taxon>
        <taxon>Spermatophyta</taxon>
        <taxon>Magnoliopsida</taxon>
        <taxon>eudicotyledons</taxon>
        <taxon>Gunneridae</taxon>
        <taxon>Pentapetalae</taxon>
        <taxon>asterids</taxon>
        <taxon>campanulids</taxon>
        <taxon>Asterales</taxon>
        <taxon>Asteraceae</taxon>
        <taxon>Asteroideae</taxon>
        <taxon>Heliantheae alliance</taxon>
        <taxon>Heliantheae</taxon>
        <taxon>Helianthus</taxon>
    </lineage>
</organism>
<evidence type="ECO:0000313" key="4">
    <source>
        <dbReference type="Proteomes" id="UP000215914"/>
    </source>
</evidence>
<protein>
    <submittedName>
        <fullName evidence="3">Uncharacterized protein</fullName>
    </submittedName>
</protein>
<reference evidence="3" key="2">
    <citation type="submission" date="2017-02" db="EMBL/GenBank/DDBJ databases">
        <title>Sunflower complete genome.</title>
        <authorList>
            <person name="Langlade N."/>
            <person name="Munos S."/>
        </authorList>
    </citation>
    <scope>NUCLEOTIDE SEQUENCE [LARGE SCALE GENOMIC DNA]</scope>
    <source>
        <tissue evidence="3">Leaves</tissue>
    </source>
</reference>
<reference evidence="2" key="3">
    <citation type="submission" date="2020-06" db="EMBL/GenBank/DDBJ databases">
        <title>Helianthus annuus Genome sequencing and assembly Release 2.</title>
        <authorList>
            <person name="Gouzy J."/>
            <person name="Langlade N."/>
            <person name="Munos S."/>
        </authorList>
    </citation>
    <scope>NUCLEOTIDE SEQUENCE</scope>
    <source>
        <tissue evidence="2">Leaves</tissue>
    </source>
</reference>